<keyword evidence="1" id="KW-1133">Transmembrane helix</keyword>
<gene>
    <name evidence="2" type="ordered locus">Clole_1689</name>
</gene>
<dbReference type="Pfam" id="PF04657">
    <property type="entry name" value="DMT_YdcZ"/>
    <property type="match status" value="1"/>
</dbReference>
<accession>F2JLM2</accession>
<dbReference type="HOGENOM" id="CLU_068878_4_0_9"/>
<keyword evidence="1" id="KW-0812">Transmembrane</keyword>
<name>F2JLM2_CELLD</name>
<sequence>MFISIITALISGILMSVQGVFNTRVTEKSGVWFTSSIVHFIAFICCLGVLLFVRDANVEGFKTINKWYLLGGVLGAGITYTVVVSMAKLGPSYAVMLILIAQMTAAYLIELLGWFGTEKVNFMWTKLVGVLIMVGGIIVFQWKK</sequence>
<dbReference type="STRING" id="642492.Clole_1689"/>
<dbReference type="PANTHER" id="PTHR34821">
    <property type="entry name" value="INNER MEMBRANE PROTEIN YDCZ"/>
    <property type="match status" value="1"/>
</dbReference>
<reference evidence="2 3" key="1">
    <citation type="journal article" date="2011" name="J. Bacteriol.">
        <title>Complete genome sequence of the cellulose-degrading bacterium Cellulosilyticum lentocellum.</title>
        <authorList>
            <consortium name="US DOE Joint Genome Institute"/>
            <person name="Miller D.A."/>
            <person name="Suen G."/>
            <person name="Bruce D."/>
            <person name="Copeland A."/>
            <person name="Cheng J.F."/>
            <person name="Detter C."/>
            <person name="Goodwin L.A."/>
            <person name="Han C.S."/>
            <person name="Hauser L.J."/>
            <person name="Land M.L."/>
            <person name="Lapidus A."/>
            <person name="Lucas S."/>
            <person name="Meincke L."/>
            <person name="Pitluck S."/>
            <person name="Tapia R."/>
            <person name="Teshima H."/>
            <person name="Woyke T."/>
            <person name="Fox B.G."/>
            <person name="Angert E.R."/>
            <person name="Currie C.R."/>
        </authorList>
    </citation>
    <scope>NUCLEOTIDE SEQUENCE [LARGE SCALE GENOMIC DNA]</scope>
    <source>
        <strain evidence="3">ATCC 49066 / DSM 5427 / NCIMB 11756 / RHM5</strain>
    </source>
</reference>
<dbReference type="AlphaFoldDB" id="F2JLM2"/>
<dbReference type="PANTHER" id="PTHR34821:SF3">
    <property type="entry name" value="MEMBRANE PROTEIN"/>
    <property type="match status" value="1"/>
</dbReference>
<feature type="transmembrane region" description="Helical" evidence="1">
    <location>
        <begin position="122"/>
        <end position="142"/>
    </location>
</feature>
<evidence type="ECO:0000313" key="3">
    <source>
        <dbReference type="Proteomes" id="UP000008467"/>
    </source>
</evidence>
<proteinExistence type="predicted"/>
<evidence type="ECO:0008006" key="4">
    <source>
        <dbReference type="Google" id="ProtNLM"/>
    </source>
</evidence>
<feature type="transmembrane region" description="Helical" evidence="1">
    <location>
        <begin position="65"/>
        <end position="87"/>
    </location>
</feature>
<dbReference type="InterPro" id="IPR006750">
    <property type="entry name" value="YdcZ"/>
</dbReference>
<dbReference type="EMBL" id="CP002582">
    <property type="protein sequence ID" value="ADZ83413.1"/>
    <property type="molecule type" value="Genomic_DNA"/>
</dbReference>
<dbReference type="KEGG" id="cle:Clole_1689"/>
<keyword evidence="1" id="KW-0472">Membrane</keyword>
<dbReference type="RefSeq" id="WP_013656710.1">
    <property type="nucleotide sequence ID" value="NC_015275.1"/>
</dbReference>
<dbReference type="eggNOG" id="COG3238">
    <property type="taxonomic scope" value="Bacteria"/>
</dbReference>
<keyword evidence="3" id="KW-1185">Reference proteome</keyword>
<protein>
    <recommendedName>
        <fullName evidence="4">DMT family transporter</fullName>
    </recommendedName>
</protein>
<organism evidence="2 3">
    <name type="scientific">Cellulosilyticum lentocellum (strain ATCC 49066 / DSM 5427 / NCIMB 11756 / RHM5)</name>
    <name type="common">Clostridium lentocellum</name>
    <dbReference type="NCBI Taxonomy" id="642492"/>
    <lineage>
        <taxon>Bacteria</taxon>
        <taxon>Bacillati</taxon>
        <taxon>Bacillota</taxon>
        <taxon>Clostridia</taxon>
        <taxon>Lachnospirales</taxon>
        <taxon>Cellulosilyticaceae</taxon>
        <taxon>Cellulosilyticum</taxon>
    </lineage>
</organism>
<feature type="transmembrane region" description="Helical" evidence="1">
    <location>
        <begin position="93"/>
        <end position="115"/>
    </location>
</feature>
<feature type="transmembrane region" description="Helical" evidence="1">
    <location>
        <begin position="32"/>
        <end position="53"/>
    </location>
</feature>
<dbReference type="Proteomes" id="UP000008467">
    <property type="component" value="Chromosome"/>
</dbReference>
<evidence type="ECO:0000256" key="1">
    <source>
        <dbReference type="SAM" id="Phobius"/>
    </source>
</evidence>
<dbReference type="GO" id="GO:0005886">
    <property type="term" value="C:plasma membrane"/>
    <property type="evidence" value="ECO:0007669"/>
    <property type="project" value="TreeGrafter"/>
</dbReference>
<evidence type="ECO:0000313" key="2">
    <source>
        <dbReference type="EMBL" id="ADZ83413.1"/>
    </source>
</evidence>